<protein>
    <submittedName>
        <fullName evidence="4">O-methyltransferase</fullName>
    </submittedName>
</protein>
<dbReference type="PANTHER" id="PTHR10509">
    <property type="entry name" value="O-METHYLTRANSFERASE-RELATED"/>
    <property type="match status" value="1"/>
</dbReference>
<dbReference type="CDD" id="cd02440">
    <property type="entry name" value="AdoMet_MTases"/>
    <property type="match status" value="1"/>
</dbReference>
<dbReference type="AlphaFoldDB" id="A0A9D1J738"/>
<evidence type="ECO:0000313" key="4">
    <source>
        <dbReference type="EMBL" id="HIR62754.1"/>
    </source>
</evidence>
<evidence type="ECO:0000256" key="1">
    <source>
        <dbReference type="ARBA" id="ARBA00022603"/>
    </source>
</evidence>
<dbReference type="EMBL" id="DVHI01000057">
    <property type="protein sequence ID" value="HIR62754.1"/>
    <property type="molecule type" value="Genomic_DNA"/>
</dbReference>
<dbReference type="Pfam" id="PF01596">
    <property type="entry name" value="Methyltransf_3"/>
    <property type="match status" value="1"/>
</dbReference>
<comment type="caution">
    <text evidence="4">The sequence shown here is derived from an EMBL/GenBank/DDBJ whole genome shotgun (WGS) entry which is preliminary data.</text>
</comment>
<dbReference type="PROSITE" id="PS51682">
    <property type="entry name" value="SAM_OMT_I"/>
    <property type="match status" value="1"/>
</dbReference>
<reference evidence="4" key="1">
    <citation type="submission" date="2020-10" db="EMBL/GenBank/DDBJ databases">
        <authorList>
            <person name="Gilroy R."/>
        </authorList>
    </citation>
    <scope>NUCLEOTIDE SEQUENCE</scope>
    <source>
        <strain evidence="4">ChiHjej13B12-12457</strain>
    </source>
</reference>
<proteinExistence type="predicted"/>
<dbReference type="InterPro" id="IPR002935">
    <property type="entry name" value="SAM_O-MeTrfase"/>
</dbReference>
<accession>A0A9D1J738</accession>
<dbReference type="GO" id="GO:0032259">
    <property type="term" value="P:methylation"/>
    <property type="evidence" value="ECO:0007669"/>
    <property type="project" value="UniProtKB-KW"/>
</dbReference>
<dbReference type="PANTHER" id="PTHR10509:SF14">
    <property type="entry name" value="CAFFEOYL-COA O-METHYLTRANSFERASE 3-RELATED"/>
    <property type="match status" value="1"/>
</dbReference>
<dbReference type="SUPFAM" id="SSF53335">
    <property type="entry name" value="S-adenosyl-L-methionine-dependent methyltransferases"/>
    <property type="match status" value="1"/>
</dbReference>
<keyword evidence="3" id="KW-0949">S-adenosyl-L-methionine</keyword>
<keyword evidence="2" id="KW-0808">Transferase</keyword>
<dbReference type="Proteomes" id="UP000886744">
    <property type="component" value="Unassembled WGS sequence"/>
</dbReference>
<evidence type="ECO:0000313" key="5">
    <source>
        <dbReference type="Proteomes" id="UP000886744"/>
    </source>
</evidence>
<name>A0A9D1J738_9BACT</name>
<reference evidence="4" key="2">
    <citation type="journal article" date="2021" name="PeerJ">
        <title>Extensive microbial diversity within the chicken gut microbiome revealed by metagenomics and culture.</title>
        <authorList>
            <person name="Gilroy R."/>
            <person name="Ravi A."/>
            <person name="Getino M."/>
            <person name="Pursley I."/>
            <person name="Horton D.L."/>
            <person name="Alikhan N.F."/>
            <person name="Baker D."/>
            <person name="Gharbi K."/>
            <person name="Hall N."/>
            <person name="Watson M."/>
            <person name="Adriaenssens E.M."/>
            <person name="Foster-Nyarko E."/>
            <person name="Jarju S."/>
            <person name="Secka A."/>
            <person name="Antonio M."/>
            <person name="Oren A."/>
            <person name="Chaudhuri R.R."/>
            <person name="La Ragione R."/>
            <person name="Hildebrand F."/>
            <person name="Pallen M.J."/>
        </authorList>
    </citation>
    <scope>NUCLEOTIDE SEQUENCE</scope>
    <source>
        <strain evidence="4">ChiHjej13B12-12457</strain>
    </source>
</reference>
<dbReference type="InterPro" id="IPR029063">
    <property type="entry name" value="SAM-dependent_MTases_sf"/>
</dbReference>
<sequence length="218" mass="24199">MDISKLKDALAFIERETHLRTKSYRMLSDGVQGEFLQAFSLMLRPRAVLEIGTFTGYATLCLARGLQENGIVDTIEKDDEMTDIFTRAFGMAGMLSDGSIRCHSGDALNIIPTLPGPYDIVYIDADKRLYHKFYDMVFDKVRPGGYILADNVLWSGKTTLDAPPADRQTSAILDFNHTVSADLRVETAVIPVRDGLAVIHKKGSDRHRAGDPNLTVFS</sequence>
<organism evidence="4 5">
    <name type="scientific">Candidatus Coprenecus avistercoris</name>
    <dbReference type="NCBI Taxonomy" id="2840730"/>
    <lineage>
        <taxon>Bacteria</taxon>
        <taxon>Pseudomonadati</taxon>
        <taxon>Bacteroidota</taxon>
        <taxon>Bacteroidia</taxon>
        <taxon>Bacteroidales</taxon>
        <taxon>Rikenellaceae</taxon>
        <taxon>Rikenellaceae incertae sedis</taxon>
        <taxon>Candidatus Coprenecus</taxon>
    </lineage>
</organism>
<evidence type="ECO:0000256" key="2">
    <source>
        <dbReference type="ARBA" id="ARBA00022679"/>
    </source>
</evidence>
<keyword evidence="1" id="KW-0489">Methyltransferase</keyword>
<dbReference type="Gene3D" id="3.40.50.150">
    <property type="entry name" value="Vaccinia Virus protein VP39"/>
    <property type="match status" value="1"/>
</dbReference>
<dbReference type="InterPro" id="IPR050362">
    <property type="entry name" value="Cation-dep_OMT"/>
</dbReference>
<gene>
    <name evidence="4" type="ORF">IAC94_04440</name>
</gene>
<dbReference type="GO" id="GO:0008171">
    <property type="term" value="F:O-methyltransferase activity"/>
    <property type="evidence" value="ECO:0007669"/>
    <property type="project" value="InterPro"/>
</dbReference>
<evidence type="ECO:0000256" key="3">
    <source>
        <dbReference type="ARBA" id="ARBA00022691"/>
    </source>
</evidence>
<dbReference type="GO" id="GO:0008757">
    <property type="term" value="F:S-adenosylmethionine-dependent methyltransferase activity"/>
    <property type="evidence" value="ECO:0007669"/>
    <property type="project" value="TreeGrafter"/>
</dbReference>